<dbReference type="InterPro" id="IPR011011">
    <property type="entry name" value="Znf_FYVE_PHD"/>
</dbReference>
<keyword evidence="3" id="KW-0862">Zinc</keyword>
<dbReference type="PROSITE" id="PS50016">
    <property type="entry name" value="ZF_PHD_2"/>
    <property type="match status" value="1"/>
</dbReference>
<evidence type="ECO:0000256" key="3">
    <source>
        <dbReference type="ARBA" id="ARBA00022833"/>
    </source>
</evidence>
<evidence type="ECO:0000256" key="1">
    <source>
        <dbReference type="ARBA" id="ARBA00022723"/>
    </source>
</evidence>
<accession>A0A5K3ENY0</accession>
<dbReference type="SMART" id="SM00249">
    <property type="entry name" value="PHD"/>
    <property type="match status" value="2"/>
</dbReference>
<evidence type="ECO:0000313" key="7">
    <source>
        <dbReference type="WBParaSite" id="MCU_001966-RA"/>
    </source>
</evidence>
<keyword evidence="2 4" id="KW-0863">Zinc-finger</keyword>
<protein>
    <submittedName>
        <fullName evidence="7">PHD-type domain-containing protein</fullName>
    </submittedName>
</protein>
<evidence type="ECO:0000256" key="5">
    <source>
        <dbReference type="SAM" id="MobiDB-lite"/>
    </source>
</evidence>
<feature type="domain" description="PHD-type" evidence="6">
    <location>
        <begin position="282"/>
        <end position="336"/>
    </location>
</feature>
<dbReference type="Gene3D" id="3.30.40.10">
    <property type="entry name" value="Zinc/RING finger domain, C3HC4 (zinc finger)"/>
    <property type="match status" value="1"/>
</dbReference>
<reference evidence="7" key="1">
    <citation type="submission" date="2019-11" db="UniProtKB">
        <authorList>
            <consortium name="WormBaseParasite"/>
        </authorList>
    </citation>
    <scope>IDENTIFICATION</scope>
</reference>
<dbReference type="AlphaFoldDB" id="A0A5K3ENY0"/>
<dbReference type="WBParaSite" id="MCU_001966-RA">
    <property type="protein sequence ID" value="MCU_001966-RA"/>
    <property type="gene ID" value="MCU_001966"/>
</dbReference>
<feature type="region of interest" description="Disordered" evidence="5">
    <location>
        <begin position="1"/>
        <end position="131"/>
    </location>
</feature>
<organism evidence="7">
    <name type="scientific">Mesocestoides corti</name>
    <name type="common">Flatworm</name>
    <dbReference type="NCBI Taxonomy" id="53468"/>
    <lineage>
        <taxon>Eukaryota</taxon>
        <taxon>Metazoa</taxon>
        <taxon>Spiralia</taxon>
        <taxon>Lophotrochozoa</taxon>
        <taxon>Platyhelminthes</taxon>
        <taxon>Cestoda</taxon>
        <taxon>Eucestoda</taxon>
        <taxon>Cyclophyllidea</taxon>
        <taxon>Mesocestoididae</taxon>
        <taxon>Mesocestoides</taxon>
    </lineage>
</organism>
<dbReference type="InterPro" id="IPR001965">
    <property type="entry name" value="Znf_PHD"/>
</dbReference>
<keyword evidence="1" id="KW-0479">Metal-binding</keyword>
<name>A0A5K3ENY0_MESCO</name>
<evidence type="ECO:0000259" key="6">
    <source>
        <dbReference type="PROSITE" id="PS50016"/>
    </source>
</evidence>
<dbReference type="GO" id="GO:0008270">
    <property type="term" value="F:zinc ion binding"/>
    <property type="evidence" value="ECO:0007669"/>
    <property type="project" value="UniProtKB-KW"/>
</dbReference>
<sequence>KDNYPSYRSGTAAKGRGLSAANQQIVNQRSTAQVAGDNSESDPYHLPSANTPEDPHPRSVYSSSSEPQQTESSMSSVNSSSYMSPIKLKSPNDLDYSSSRNKPFSGYAPPTSSNHQPPPPTYDQHPYYGAPSALASMDHMASSLLRQHQQPQHSLLAQLQSASYKSYVDSSSHYYSYPRAYVGGRPSFFELKGMLRHRRAQYPATSIDAFTCGYCQMHVEGGGGGGPDTGAEGEGVLYTRCFGCGMPVHHFCILRYRNSTTGSCSRTSNSQRLCYPWVCTECKTCWICGSGINEELIICCCECDRGYHGYCLAGSSPGYQAASFPDDWVCEICRQQDACLPPQPPLQSSTLH</sequence>
<dbReference type="InterPro" id="IPR013083">
    <property type="entry name" value="Znf_RING/FYVE/PHD"/>
</dbReference>
<feature type="compositionally biased region" description="Polar residues" evidence="5">
    <location>
        <begin position="20"/>
        <end position="38"/>
    </location>
</feature>
<proteinExistence type="predicted"/>
<feature type="compositionally biased region" description="Low complexity" evidence="5">
    <location>
        <begin position="62"/>
        <end position="84"/>
    </location>
</feature>
<dbReference type="Pfam" id="PF00628">
    <property type="entry name" value="PHD"/>
    <property type="match status" value="1"/>
</dbReference>
<dbReference type="InterPro" id="IPR019787">
    <property type="entry name" value="Znf_PHD-finger"/>
</dbReference>
<evidence type="ECO:0000256" key="4">
    <source>
        <dbReference type="PROSITE-ProRule" id="PRU00146"/>
    </source>
</evidence>
<evidence type="ECO:0000256" key="2">
    <source>
        <dbReference type="ARBA" id="ARBA00022771"/>
    </source>
</evidence>
<dbReference type="SUPFAM" id="SSF57903">
    <property type="entry name" value="FYVE/PHD zinc finger"/>
    <property type="match status" value="1"/>
</dbReference>